<feature type="region of interest" description="Disordered" evidence="1">
    <location>
        <begin position="332"/>
        <end position="356"/>
    </location>
</feature>
<proteinExistence type="predicted"/>
<dbReference type="InterPro" id="IPR036339">
    <property type="entry name" value="PUB-like_dom_sf"/>
</dbReference>
<evidence type="ECO:0000259" key="2">
    <source>
        <dbReference type="PROSITE" id="PS50222"/>
    </source>
</evidence>
<feature type="compositionally biased region" description="Low complexity" evidence="1">
    <location>
        <begin position="805"/>
        <end position="817"/>
    </location>
</feature>
<feature type="compositionally biased region" description="Basic and acidic residues" evidence="1">
    <location>
        <begin position="332"/>
        <end position="348"/>
    </location>
</feature>
<dbReference type="PANTHER" id="PTHR34157">
    <property type="entry name" value="TUZIN"/>
    <property type="match status" value="1"/>
</dbReference>
<dbReference type="InterPro" id="IPR002999">
    <property type="entry name" value="Tudor"/>
</dbReference>
<dbReference type="Pfam" id="PF09409">
    <property type="entry name" value="PUB"/>
    <property type="match status" value="1"/>
</dbReference>
<dbReference type="GO" id="GO:0005509">
    <property type="term" value="F:calcium ion binding"/>
    <property type="evidence" value="ECO:0007669"/>
    <property type="project" value="InterPro"/>
</dbReference>
<dbReference type="SMART" id="SM00580">
    <property type="entry name" value="PUG"/>
    <property type="match status" value="3"/>
</dbReference>
<dbReference type="Gene3D" id="1.10.238.10">
    <property type="entry name" value="EF-hand"/>
    <property type="match status" value="1"/>
</dbReference>
<dbReference type="STRING" id="4781.A0A0P1B8P8"/>
<dbReference type="Gene3D" id="1.20.58.2190">
    <property type="match status" value="3"/>
</dbReference>
<dbReference type="SUPFAM" id="SSF143503">
    <property type="entry name" value="PUG domain-like"/>
    <property type="match status" value="3"/>
</dbReference>
<reference evidence="4" key="1">
    <citation type="submission" date="2014-09" db="EMBL/GenBank/DDBJ databases">
        <authorList>
            <person name="Sharma Rahul"/>
            <person name="Thines Marco"/>
        </authorList>
    </citation>
    <scope>NUCLEOTIDE SEQUENCE [LARGE SCALE GENOMIC DNA]</scope>
</reference>
<feature type="domain" description="EF-hand" evidence="2">
    <location>
        <begin position="1519"/>
        <end position="1554"/>
    </location>
</feature>
<dbReference type="Gene3D" id="2.30.30.140">
    <property type="match status" value="9"/>
</dbReference>
<feature type="region of interest" description="Disordered" evidence="1">
    <location>
        <begin position="1442"/>
        <end position="1462"/>
    </location>
</feature>
<evidence type="ECO:0000256" key="1">
    <source>
        <dbReference type="SAM" id="MobiDB-lite"/>
    </source>
</evidence>
<dbReference type="SUPFAM" id="SSF47473">
    <property type="entry name" value="EF-hand"/>
    <property type="match status" value="1"/>
</dbReference>
<organism evidence="3 4">
    <name type="scientific">Plasmopara halstedii</name>
    <name type="common">Downy mildew of sunflower</name>
    <dbReference type="NCBI Taxonomy" id="4781"/>
    <lineage>
        <taxon>Eukaryota</taxon>
        <taxon>Sar</taxon>
        <taxon>Stramenopiles</taxon>
        <taxon>Oomycota</taxon>
        <taxon>Peronosporomycetes</taxon>
        <taxon>Peronosporales</taxon>
        <taxon>Peronosporaceae</taxon>
        <taxon>Plasmopara</taxon>
    </lineage>
</organism>
<dbReference type="GeneID" id="36403151"/>
<feature type="region of interest" description="Disordered" evidence="1">
    <location>
        <begin position="1845"/>
        <end position="1865"/>
    </location>
</feature>
<evidence type="ECO:0000313" key="4">
    <source>
        <dbReference type="Proteomes" id="UP000054928"/>
    </source>
</evidence>
<dbReference type="SMART" id="SM00743">
    <property type="entry name" value="Agenet"/>
    <property type="match status" value="5"/>
</dbReference>
<dbReference type="PANTHER" id="PTHR34157:SF2">
    <property type="entry name" value="TUZIN"/>
    <property type="match status" value="1"/>
</dbReference>
<dbReference type="CDD" id="cd09212">
    <property type="entry name" value="PUB"/>
    <property type="match status" value="3"/>
</dbReference>
<dbReference type="Proteomes" id="UP000054928">
    <property type="component" value="Unassembled WGS sequence"/>
</dbReference>
<dbReference type="RefSeq" id="XP_024586753.1">
    <property type="nucleotide sequence ID" value="XM_024721678.1"/>
</dbReference>
<dbReference type="InterPro" id="IPR018997">
    <property type="entry name" value="PUB_domain"/>
</dbReference>
<evidence type="ECO:0000313" key="3">
    <source>
        <dbReference type="EMBL" id="CEG50384.1"/>
    </source>
</evidence>
<name>A0A0P1B8P8_PLAHL</name>
<feature type="region of interest" description="Disordered" evidence="1">
    <location>
        <begin position="736"/>
        <end position="764"/>
    </location>
</feature>
<accession>A0A0P1B8P8</accession>
<sequence>MKRSLRVGDSVKAKYKRGTKYFPGTITRERTDGTYDIQFEDGDIAERVDEKSIQQVEKVGDQKFKFQVGDIVKAPFERSSKLYRGKISRVHSDGTYDVDFDDGDKDTHIGAKKIQVENLINTKKVVLKAGDAVKARFKKGTNFFDGKISRVRSDGTYDIKYDDGDAEKHVAIDLIEVLERQKTDDVDKSRLEKSFQRFKIGDKVRARYNKGSKKVKGEIIAVHRDDTYDIRYDDGDKEKHVLIKDIELEVEERESRKIASILKVGEAVEATYQNGVKMFAAKISKVYIDGTYDVTFLDGDFEQRVSRSRIKTIKESEKSTFVSKNQRVYESDQKAEKSVRDERFESQNDAKSSQYDGEEKHFVLGETINARYKKGSQFFPGKITRVRSDGTYDVLYDDGDTEMYVENKHIERKDKEDKVDKKTIETFTVGDKVNARYKGGSKHFSGTIVKARMDGTFDITYDDGDKELRVKRSLIKSVDYNKKSTSFEKSMNEKVEKFDDLNSESKTKKRDVNLFQVHDVVKANFKQKGKFHRGKIIRSRLDGTFDIEYDIGAFEKHVLIENIRIDDNNTNGVEAKASTPIDVDREPLPTKTIDTESESENQCTIKKGDKVTFRNAKDFKSRRIGIVRKLYTDGTSDIKYSDGDILKRIEKRLLVVCSDSEDSEVEIANELTKKSPSFHRHESVISCWRRSSSLSKPRKTKNWIEAIVLEKNSDGTYTIRYSDGVVEEDVPSEALKTNNEENDNINLNESSRTNDMVSKRKKRIKKRKSGFGTESLFLLEQLAMTLFEEGVLSQKPKLQLFQGNDSSSSDTSSSSTDAESDPMKRNCKKTEVDKILERLFGSDFLQKYRRMFNENDSKQSGKISKRRIITLVEEFTKSNRDCNSITTVNHILTEWFATHDDLRIHRHFEFKTFLLALAYTKSRMGKLAMEQSVATVLEGRFASYHEIKRQQEIWQQKLGYRLFETLQRHFLDHALPHLIPSRIQVSQLSLIFDQVSRNSIPNKPLDVYLQQKQLYSHHTLLLPEFLCCYFQLYGSESINSFQWRNAVELRPIAFVASCLFSNGDYICKRHGDLVRRLSVGRTQAQVDYILKFREIFESLLNTEYSTSHDEMLLETSQLSVFAARVASDPIQLDAAMTTLRKRSGAVSLVEIYATCGFIIDEVTAAPTIRNAIDRLRMRNELADVRRIIGLIRSICVKILRFPNNADYWRLRADTSAFQHKLGRFDGGTSLLEAVGFVEYHKTHYELRGIRNIEGKRVSALEKPTLDSLREKSIQLDGELALVDGVESISSVLQRISRACASKGKIFTPDECQLILKSLSLYIVNILKNPKDSRYWRIREANSIFQRQIGYLPHSVELMDSIGFDLLQNYHGNVFTLRGTGLTGIGTKKSNSAQPSASFSSFTFSSISSQMEWFLWRRKQEIDSLLEDEMPFLDDIVGHFSQNTSNETTEDNTSRHDSRNEQNTSLVKMYPYGTNAIETFNKTSIQKHQLDMTRSVFKMIDSTSKGYLTESDFVRVFGTPDNLPIWSRFEAFDIGKDGKVDLNDFVAALGPLLDHSYELLKDKRGELKAFAVDSETSLSLCELTSLSVGNLRLETGCPDAIIALENLLHHLYCIIQEPQNSSLWLINDKQAIGNKFLHFAAGRELLHLIGFREILCTGDENALKTVKKYQLKPQRVRFKTSEIASDLPTSLDSITLTRIERIAAMLAGHYRGMKLLSLSDISAISRAISSVDRCIEDWIRVVQLALKCLLNIESYPENMRFRELNTSTNTFINVVSCVNGGLQLFFFLGFRETTTKSLALPLDVTIDEVKARHFELEVGLALLQQHSTNSTSNTIRLTIERDSMLKQPSENHQQAQSNTNLIKTSSAQVRQVKTKPIMLKQRSQFERKWKNITERKHIQPFSKKKTIVHERMKGR</sequence>
<dbReference type="InterPro" id="IPR014002">
    <property type="entry name" value="Agenet_dom_plant"/>
</dbReference>
<dbReference type="OrthoDB" id="414540at2759"/>
<dbReference type="EMBL" id="CCYD01003105">
    <property type="protein sequence ID" value="CEG50384.1"/>
    <property type="molecule type" value="Genomic_DNA"/>
</dbReference>
<dbReference type="CDD" id="cd04508">
    <property type="entry name" value="Tudor_SF"/>
    <property type="match status" value="6"/>
</dbReference>
<keyword evidence="4" id="KW-1185">Reference proteome</keyword>
<dbReference type="SUPFAM" id="SSF63748">
    <property type="entry name" value="Tudor/PWWP/MBT"/>
    <property type="match status" value="1"/>
</dbReference>
<dbReference type="InterPro" id="IPR011992">
    <property type="entry name" value="EF-hand-dom_pair"/>
</dbReference>
<dbReference type="InterPro" id="IPR002048">
    <property type="entry name" value="EF_hand_dom"/>
</dbReference>
<dbReference type="PROSITE" id="PS50222">
    <property type="entry name" value="EF_HAND_2"/>
    <property type="match status" value="1"/>
</dbReference>
<protein>
    <submittedName>
        <fullName evidence="3">Tudor-like, plant</fullName>
    </submittedName>
</protein>
<dbReference type="OMA" id="DYWRIRA"/>
<feature type="region of interest" description="Disordered" evidence="1">
    <location>
        <begin position="801"/>
        <end position="827"/>
    </location>
</feature>
<dbReference type="SMART" id="SM00333">
    <property type="entry name" value="TUDOR"/>
    <property type="match status" value="8"/>
</dbReference>